<comment type="caution">
    <text evidence="11">The sequence shown here is derived from an EMBL/GenBank/DDBJ whole genome shotgun (WGS) entry which is preliminary data.</text>
</comment>
<dbReference type="InterPro" id="IPR001054">
    <property type="entry name" value="A/G_cyclase"/>
</dbReference>
<name>A0A835W750_9CHLO</name>
<dbReference type="SMART" id="SM00044">
    <property type="entry name" value="CYCc"/>
    <property type="match status" value="1"/>
</dbReference>
<feature type="compositionally biased region" description="Low complexity" evidence="9">
    <location>
        <begin position="1067"/>
        <end position="1087"/>
    </location>
</feature>
<feature type="region of interest" description="Disordered" evidence="9">
    <location>
        <begin position="1182"/>
        <end position="1304"/>
    </location>
</feature>
<feature type="compositionally biased region" description="Acidic residues" evidence="9">
    <location>
        <begin position="1430"/>
        <end position="1440"/>
    </location>
</feature>
<evidence type="ECO:0000256" key="8">
    <source>
        <dbReference type="RuleBase" id="RU000405"/>
    </source>
</evidence>
<keyword evidence="7" id="KW-0141">cGMP biosynthesis</keyword>
<accession>A0A835W750</accession>
<dbReference type="InterPro" id="IPR024096">
    <property type="entry name" value="NO_sig/Golgi_transp_ligand-bd"/>
</dbReference>
<reference evidence="11" key="1">
    <citation type="journal article" date="2020" name="bioRxiv">
        <title>Comparative genomics of Chlamydomonas.</title>
        <authorList>
            <person name="Craig R.J."/>
            <person name="Hasan A.R."/>
            <person name="Ness R.W."/>
            <person name="Keightley P.D."/>
        </authorList>
    </citation>
    <scope>NUCLEOTIDE SEQUENCE</scope>
    <source>
        <strain evidence="11">CCAP 11/173</strain>
    </source>
</reference>
<feature type="region of interest" description="Disordered" evidence="9">
    <location>
        <begin position="397"/>
        <end position="424"/>
    </location>
</feature>
<dbReference type="InterPro" id="IPR011645">
    <property type="entry name" value="HNOB_dom_associated"/>
</dbReference>
<feature type="compositionally biased region" description="Low complexity" evidence="9">
    <location>
        <begin position="1107"/>
        <end position="1120"/>
    </location>
</feature>
<evidence type="ECO:0000256" key="3">
    <source>
        <dbReference type="ARBA" id="ARBA00022490"/>
    </source>
</evidence>
<gene>
    <name evidence="11" type="ORF">HYH02_010475</name>
</gene>
<protein>
    <recommendedName>
        <fullName evidence="2">guanylate cyclase</fullName>
        <ecNumber evidence="2">4.6.1.2</ecNumber>
    </recommendedName>
</protein>
<dbReference type="GO" id="GO:0020037">
    <property type="term" value="F:heme binding"/>
    <property type="evidence" value="ECO:0007669"/>
    <property type="project" value="InterPro"/>
</dbReference>
<dbReference type="Proteomes" id="UP000613740">
    <property type="component" value="Unassembled WGS sequence"/>
</dbReference>
<dbReference type="PANTHER" id="PTHR45655:SF13">
    <property type="entry name" value="SOLUBLE GUANYLATE CYCLASE GCY-32-RELATED"/>
    <property type="match status" value="1"/>
</dbReference>
<dbReference type="OrthoDB" id="545319at2759"/>
<dbReference type="GO" id="GO:0005525">
    <property type="term" value="F:GTP binding"/>
    <property type="evidence" value="ECO:0007669"/>
    <property type="project" value="UniProtKB-KW"/>
</dbReference>
<dbReference type="Pfam" id="PF07701">
    <property type="entry name" value="HNOBA"/>
    <property type="match status" value="1"/>
</dbReference>
<dbReference type="Gene3D" id="3.30.70.1230">
    <property type="entry name" value="Nucleotide cyclase"/>
    <property type="match status" value="1"/>
</dbReference>
<feature type="compositionally biased region" description="Acidic residues" evidence="9">
    <location>
        <begin position="895"/>
        <end position="907"/>
    </location>
</feature>
<dbReference type="InterPro" id="IPR038158">
    <property type="entry name" value="H-NOX_domain_sf"/>
</dbReference>
<feature type="compositionally biased region" description="Low complexity" evidence="9">
    <location>
        <begin position="1378"/>
        <end position="1388"/>
    </location>
</feature>
<evidence type="ECO:0000313" key="11">
    <source>
        <dbReference type="EMBL" id="KAG2439843.1"/>
    </source>
</evidence>
<dbReference type="GO" id="GO:0070482">
    <property type="term" value="P:response to oxygen levels"/>
    <property type="evidence" value="ECO:0007669"/>
    <property type="project" value="TreeGrafter"/>
</dbReference>
<feature type="compositionally biased region" description="Low complexity" evidence="9">
    <location>
        <begin position="1279"/>
        <end position="1295"/>
    </location>
</feature>
<dbReference type="InterPro" id="IPR018297">
    <property type="entry name" value="A/G_cyclase_CS"/>
</dbReference>
<feature type="region of interest" description="Disordered" evidence="9">
    <location>
        <begin position="1378"/>
        <end position="1543"/>
    </location>
</feature>
<feature type="region of interest" description="Disordered" evidence="9">
    <location>
        <begin position="290"/>
        <end position="383"/>
    </location>
</feature>
<dbReference type="GO" id="GO:0008074">
    <property type="term" value="C:guanylate cyclase complex, soluble"/>
    <property type="evidence" value="ECO:0007669"/>
    <property type="project" value="TreeGrafter"/>
</dbReference>
<feature type="region of interest" description="Disordered" evidence="9">
    <location>
        <begin position="772"/>
        <end position="797"/>
    </location>
</feature>
<feature type="compositionally biased region" description="Low complexity" evidence="9">
    <location>
        <begin position="357"/>
        <end position="383"/>
    </location>
</feature>
<feature type="domain" description="Guanylate cyclase" evidence="10">
    <location>
        <begin position="575"/>
        <end position="705"/>
    </location>
</feature>
<dbReference type="EMBL" id="JAEHOD010000039">
    <property type="protein sequence ID" value="KAG2439843.1"/>
    <property type="molecule type" value="Genomic_DNA"/>
</dbReference>
<feature type="compositionally biased region" description="Polar residues" evidence="9">
    <location>
        <begin position="1246"/>
        <end position="1255"/>
    </location>
</feature>
<feature type="compositionally biased region" description="Polar residues" evidence="9">
    <location>
        <begin position="868"/>
        <end position="879"/>
    </location>
</feature>
<comment type="similarity">
    <text evidence="8">Belongs to the adenylyl cyclase class-4/guanylyl cyclase family.</text>
</comment>
<dbReference type="InterPro" id="IPR042463">
    <property type="entry name" value="HNOB_dom_associated_sf"/>
</dbReference>
<dbReference type="Pfam" id="PF07700">
    <property type="entry name" value="HNOB"/>
    <property type="match status" value="1"/>
</dbReference>
<keyword evidence="4" id="KW-0547">Nucleotide-binding</keyword>
<evidence type="ECO:0000256" key="1">
    <source>
        <dbReference type="ARBA" id="ARBA00004496"/>
    </source>
</evidence>
<dbReference type="GO" id="GO:0004383">
    <property type="term" value="F:guanylate cyclase activity"/>
    <property type="evidence" value="ECO:0007669"/>
    <property type="project" value="UniProtKB-EC"/>
</dbReference>
<dbReference type="InterPro" id="IPR029787">
    <property type="entry name" value="Nucleotide_cyclase"/>
</dbReference>
<evidence type="ECO:0000256" key="4">
    <source>
        <dbReference type="ARBA" id="ARBA00022741"/>
    </source>
</evidence>
<evidence type="ECO:0000256" key="6">
    <source>
        <dbReference type="ARBA" id="ARBA00023239"/>
    </source>
</evidence>
<feature type="region of interest" description="Disordered" evidence="9">
    <location>
        <begin position="1020"/>
        <end position="1162"/>
    </location>
</feature>
<dbReference type="Pfam" id="PF00211">
    <property type="entry name" value="Guanylate_cyc"/>
    <property type="match status" value="1"/>
</dbReference>
<feature type="region of interest" description="Disordered" evidence="9">
    <location>
        <begin position="815"/>
        <end position="999"/>
    </location>
</feature>
<dbReference type="InterPro" id="IPR011644">
    <property type="entry name" value="Heme_NO-bd"/>
</dbReference>
<feature type="compositionally biased region" description="Acidic residues" evidence="9">
    <location>
        <begin position="1521"/>
        <end position="1532"/>
    </location>
</feature>
<feature type="compositionally biased region" description="Gly residues" evidence="9">
    <location>
        <begin position="850"/>
        <end position="859"/>
    </location>
</feature>
<dbReference type="PROSITE" id="PS00452">
    <property type="entry name" value="GUANYLATE_CYCLASE_1"/>
    <property type="match status" value="1"/>
</dbReference>
<dbReference type="EC" id="4.6.1.2" evidence="2"/>
<feature type="compositionally biased region" description="Acidic residues" evidence="9">
    <location>
        <begin position="1481"/>
        <end position="1503"/>
    </location>
</feature>
<dbReference type="SUPFAM" id="SSF111126">
    <property type="entry name" value="Ligand-binding domain in the NO signalling and Golgi transport"/>
    <property type="match status" value="1"/>
</dbReference>
<evidence type="ECO:0000313" key="12">
    <source>
        <dbReference type="Proteomes" id="UP000613740"/>
    </source>
</evidence>
<evidence type="ECO:0000259" key="10">
    <source>
        <dbReference type="PROSITE" id="PS50125"/>
    </source>
</evidence>
<dbReference type="PROSITE" id="PS50125">
    <property type="entry name" value="GUANYLATE_CYCLASE_2"/>
    <property type="match status" value="1"/>
</dbReference>
<evidence type="ECO:0000256" key="2">
    <source>
        <dbReference type="ARBA" id="ARBA00012202"/>
    </source>
</evidence>
<dbReference type="Gene3D" id="3.90.1520.10">
    <property type="entry name" value="H-NOX domain"/>
    <property type="match status" value="1"/>
</dbReference>
<keyword evidence="5" id="KW-0342">GTP-binding</keyword>
<keyword evidence="6 8" id="KW-0456">Lyase</keyword>
<feature type="compositionally biased region" description="Polar residues" evidence="9">
    <location>
        <begin position="1264"/>
        <end position="1273"/>
    </location>
</feature>
<proteinExistence type="inferred from homology"/>
<evidence type="ECO:0000256" key="5">
    <source>
        <dbReference type="ARBA" id="ARBA00023134"/>
    </source>
</evidence>
<feature type="compositionally biased region" description="Pro residues" evidence="9">
    <location>
        <begin position="341"/>
        <end position="356"/>
    </location>
</feature>
<dbReference type="GO" id="GO:0019934">
    <property type="term" value="P:cGMP-mediated signaling"/>
    <property type="evidence" value="ECO:0007669"/>
    <property type="project" value="TreeGrafter"/>
</dbReference>
<evidence type="ECO:0000256" key="7">
    <source>
        <dbReference type="ARBA" id="ARBA00023293"/>
    </source>
</evidence>
<dbReference type="SUPFAM" id="SSF55073">
    <property type="entry name" value="Nucleotide cyclase"/>
    <property type="match status" value="1"/>
</dbReference>
<organism evidence="11 12">
    <name type="scientific">Chlamydomonas schloesseri</name>
    <dbReference type="NCBI Taxonomy" id="2026947"/>
    <lineage>
        <taxon>Eukaryota</taxon>
        <taxon>Viridiplantae</taxon>
        <taxon>Chlorophyta</taxon>
        <taxon>core chlorophytes</taxon>
        <taxon>Chlorophyceae</taxon>
        <taxon>CS clade</taxon>
        <taxon>Chlamydomonadales</taxon>
        <taxon>Chlamydomonadaceae</taxon>
        <taxon>Chlamydomonas</taxon>
    </lineage>
</organism>
<keyword evidence="12" id="KW-1185">Reference proteome</keyword>
<feature type="compositionally biased region" description="Pro residues" evidence="9">
    <location>
        <begin position="983"/>
        <end position="992"/>
    </location>
</feature>
<feature type="region of interest" description="Disordered" evidence="9">
    <location>
        <begin position="1335"/>
        <end position="1357"/>
    </location>
</feature>
<dbReference type="CDD" id="cd07302">
    <property type="entry name" value="CHD"/>
    <property type="match status" value="1"/>
</dbReference>
<dbReference type="Gene3D" id="3.30.450.260">
    <property type="entry name" value="Haem NO binding associated domain"/>
    <property type="match status" value="1"/>
</dbReference>
<evidence type="ECO:0000256" key="9">
    <source>
        <dbReference type="SAM" id="MobiDB-lite"/>
    </source>
</evidence>
<dbReference type="FunFam" id="3.30.70.1230:FF:000030">
    <property type="entry name" value="Si:ch211-215j19.12"/>
    <property type="match status" value="1"/>
</dbReference>
<sequence>MLGLINNALKAFVIDTWGEAAWAQVVQAAGVEHGYVSSCPYADGVSVSILSTVAEQQGMDLGDVLEEAGFHFNTKFIQKMGYDRLLRCMGGNLVEFLQNLNVYHLHLSLTFKDMQPPAFNVSEVTADSLVFRYASPRPGLTRFAVGLIRGAALALYDKQVAVTVIGLRSDGSDGSEPCDHDRLLVTFPEPETSVLQQHSAAHTCRLGIDPPSLFTLFPFHMVLDSSCRLVQVGKALSRMYPGMKPGRLLSDFFTIRHPYIDVNFDRMTERTDSTFILRSRLNGMEIKGQVTPMSMPKSGPFSAAPSTTAGLDSRRPSLFGAPAAPTPPTASRPPSGSVPLQPLPVRPQPAQPPPGSPSAAAPGAAVAAGGSQQQGSASRAGAAGDVGLMASTASPDDLVVGAQEPPGEAAPEGQLPCSRSQSCALGESTDGNATAMAASAAAAAASTPWLGGKGMAWGGSVHSLHMLGLQASAAQQEPVVLFLGTPRIGSVDELRTYGLYVSDLPLFDNSREMVLMAEQHTAEAALKDTFERLSLQLEEERRRSDALLYQMIPPHIADTLRHGERAQAETYPECTILFSDIVGFTTIAAGSTAMEVCRMLDALYNEFDALLELDKYSALYKVETIGDAYMLVANVTKPCHNHVDVMLDFALDMHRVCSRVRTNQDQPIQIRIGIHSGSVVGGVVGRRMPRFTLFGDTVNTASRMESHGLPGSVHMSAASRALLRDPSQYLVTERGEIAVKGKGLMETFLVSRASAPTASHLMSLLAASASNDPEYQHTHPNHRGGGGGGHHPTTGPQIPAALQLALASILSHSTQTPALGAGRGSGGHSGAGSRAARTQTGSNLSVPGSVFGGAEGGEGSVADGSGVQHQSESVLTSPYSVKHRRPRQRAAREGQEDEAEGDQEEGKEEAGAVGYGGFGSTVLPADEGPTTSLTEGVEGFSDGEHEREPRAAGMGPGRRVPPASGGAHGSRSPLRHPHRLPPRPDQLPPSPPHALDAAAGAAALGTDDAIMSLWMEGLGLNLPDNARAPSTTWQAASRHHTASGAGEDASRSSGDRLARSGQPSSWQQPAAQRFAATATARSMRAASVPTRSLDGREPKGVRTAVDASAPPYASTYSSGAAERHGFRAGSSGSSRPQRARVGRLRQPSFYLRTPPPVTASMSQLDFGNAEQQLLDLIHELQEHTDPGGDGGSRGILDPGAQGQPPQSPPMARASEPQYHLDHALLFGSGAGPSGSTTAGCGVADSESASATTTGDMAQPPTAAASRQRTYLSSPPTPPAQGDQHQQQQQQPLQQPRSGSSGGATQHVAQLQALLGLLRASNSAGHQHHNHAVATADVGAPSRQSTDGGDEAAAGGGYLGRRAGSGSVRAGLTALGGPLPHAAAPGPQGVAQRSWGRTRSWGPGRAGSRACGAPQDTSLLSSYRVAPAIDEREEEEEEEGGLEGGVERAIPSFALRRPGMLGGGRTTHKYDAHGEEAGSVEGGEEEEEAEEEAEEEEEAVEEEEYVPRHRLTRRPCPVFEGGDGEELDEESGDEVAGHVTYSYA</sequence>
<keyword evidence="3" id="KW-0963">Cytoplasm</keyword>
<feature type="compositionally biased region" description="Gly residues" evidence="9">
    <location>
        <begin position="821"/>
        <end position="830"/>
    </location>
</feature>
<dbReference type="Gene3D" id="6.10.250.780">
    <property type="match status" value="1"/>
</dbReference>
<comment type="subcellular location">
    <subcellularLocation>
        <location evidence="1">Cytoplasm</location>
    </subcellularLocation>
</comment>
<dbReference type="PANTHER" id="PTHR45655">
    <property type="entry name" value="GUANYLATE CYCLASE SOLUBLE SUBUNIT BETA-2"/>
    <property type="match status" value="1"/>
</dbReference>
<feature type="compositionally biased region" description="Basic and acidic residues" evidence="9">
    <location>
        <begin position="1048"/>
        <end position="1058"/>
    </location>
</feature>